<dbReference type="InParanoid" id="A0A2K1JV66"/>
<dbReference type="EMBL" id="ABEU02000011">
    <property type="protein sequence ID" value="PNR45411.1"/>
    <property type="molecule type" value="Genomic_DNA"/>
</dbReference>
<reference evidence="3" key="3">
    <citation type="submission" date="2020-12" db="UniProtKB">
        <authorList>
            <consortium name="EnsemblPlants"/>
        </authorList>
    </citation>
    <scope>IDENTIFICATION</scope>
</reference>
<gene>
    <name evidence="2" type="ORF">PHYPA_015182</name>
</gene>
<keyword evidence="4" id="KW-1185">Reference proteome</keyword>
<reference evidence="2 4" key="2">
    <citation type="journal article" date="2018" name="Plant J.">
        <title>The Physcomitrella patens chromosome-scale assembly reveals moss genome structure and evolution.</title>
        <authorList>
            <person name="Lang D."/>
            <person name="Ullrich K.K."/>
            <person name="Murat F."/>
            <person name="Fuchs J."/>
            <person name="Jenkins J."/>
            <person name="Haas F.B."/>
            <person name="Piednoel M."/>
            <person name="Gundlach H."/>
            <person name="Van Bel M."/>
            <person name="Meyberg R."/>
            <person name="Vives C."/>
            <person name="Morata J."/>
            <person name="Symeonidi A."/>
            <person name="Hiss M."/>
            <person name="Muchero W."/>
            <person name="Kamisugi Y."/>
            <person name="Saleh O."/>
            <person name="Blanc G."/>
            <person name="Decker E.L."/>
            <person name="van Gessel N."/>
            <person name="Grimwood J."/>
            <person name="Hayes R.D."/>
            <person name="Graham S.W."/>
            <person name="Gunter L.E."/>
            <person name="McDaniel S.F."/>
            <person name="Hoernstein S.N.W."/>
            <person name="Larsson A."/>
            <person name="Li F.W."/>
            <person name="Perroud P.F."/>
            <person name="Phillips J."/>
            <person name="Ranjan P."/>
            <person name="Rokshar D.S."/>
            <person name="Rothfels C.J."/>
            <person name="Schneider L."/>
            <person name="Shu S."/>
            <person name="Stevenson D.W."/>
            <person name="Thummler F."/>
            <person name="Tillich M."/>
            <person name="Villarreal Aguilar J.C."/>
            <person name="Widiez T."/>
            <person name="Wong G.K."/>
            <person name="Wymore A."/>
            <person name="Zhang Y."/>
            <person name="Zimmer A.D."/>
            <person name="Quatrano R.S."/>
            <person name="Mayer K.F.X."/>
            <person name="Goodstein D."/>
            <person name="Casacuberta J.M."/>
            <person name="Vandepoele K."/>
            <person name="Reski R."/>
            <person name="Cuming A.C."/>
            <person name="Tuskan G.A."/>
            <person name="Maumus F."/>
            <person name="Salse J."/>
            <person name="Schmutz J."/>
            <person name="Rensing S.A."/>
        </authorList>
    </citation>
    <scope>NUCLEOTIDE SEQUENCE [LARGE SCALE GENOMIC DNA]</scope>
    <source>
        <strain evidence="3 4">cv. Gransden 2004</strain>
    </source>
</reference>
<sequence>MRPFPGRMSNRSSSRRQRYQRATSRSSMWHFRSVVHLESHLNPNMPCSSSEARVAQSKPTLSL</sequence>
<dbReference type="EnsemblPlants" id="Pp3c11_18100V3.1">
    <property type="protein sequence ID" value="PAC:32956275.CDS.1"/>
    <property type="gene ID" value="Pp3c11_18100"/>
</dbReference>
<feature type="region of interest" description="Disordered" evidence="1">
    <location>
        <begin position="1"/>
        <end position="25"/>
    </location>
</feature>
<evidence type="ECO:0000256" key="1">
    <source>
        <dbReference type="SAM" id="MobiDB-lite"/>
    </source>
</evidence>
<reference evidence="2 4" key="1">
    <citation type="journal article" date="2008" name="Science">
        <title>The Physcomitrella genome reveals evolutionary insights into the conquest of land by plants.</title>
        <authorList>
            <person name="Rensing S."/>
            <person name="Lang D."/>
            <person name="Zimmer A."/>
            <person name="Terry A."/>
            <person name="Salamov A."/>
            <person name="Shapiro H."/>
            <person name="Nishiyama T."/>
            <person name="Perroud P.-F."/>
            <person name="Lindquist E."/>
            <person name="Kamisugi Y."/>
            <person name="Tanahashi T."/>
            <person name="Sakakibara K."/>
            <person name="Fujita T."/>
            <person name="Oishi K."/>
            <person name="Shin-I T."/>
            <person name="Kuroki Y."/>
            <person name="Toyoda A."/>
            <person name="Suzuki Y."/>
            <person name="Hashimoto A."/>
            <person name="Yamaguchi K."/>
            <person name="Sugano A."/>
            <person name="Kohara Y."/>
            <person name="Fujiyama A."/>
            <person name="Anterola A."/>
            <person name="Aoki S."/>
            <person name="Ashton N."/>
            <person name="Barbazuk W.B."/>
            <person name="Barker E."/>
            <person name="Bennetzen J."/>
            <person name="Bezanilla M."/>
            <person name="Blankenship R."/>
            <person name="Cho S.H."/>
            <person name="Dutcher S."/>
            <person name="Estelle M."/>
            <person name="Fawcett J.A."/>
            <person name="Gundlach H."/>
            <person name="Hanada K."/>
            <person name="Heyl A."/>
            <person name="Hicks K.A."/>
            <person name="Hugh J."/>
            <person name="Lohr M."/>
            <person name="Mayer K."/>
            <person name="Melkozernov A."/>
            <person name="Murata T."/>
            <person name="Nelson D."/>
            <person name="Pils B."/>
            <person name="Prigge M."/>
            <person name="Reiss B."/>
            <person name="Renner T."/>
            <person name="Rombauts S."/>
            <person name="Rushton P."/>
            <person name="Sanderfoot A."/>
            <person name="Schween G."/>
            <person name="Shiu S.-H."/>
            <person name="Stueber K."/>
            <person name="Theodoulou F.L."/>
            <person name="Tu H."/>
            <person name="Van de Peer Y."/>
            <person name="Verrier P.J."/>
            <person name="Waters E."/>
            <person name="Wood A."/>
            <person name="Yang L."/>
            <person name="Cove D."/>
            <person name="Cuming A."/>
            <person name="Hasebe M."/>
            <person name="Lucas S."/>
            <person name="Mishler D.B."/>
            <person name="Reski R."/>
            <person name="Grigoriev I."/>
            <person name="Quatrano R.S."/>
            <person name="Boore J.L."/>
        </authorList>
    </citation>
    <scope>NUCLEOTIDE SEQUENCE [LARGE SCALE GENOMIC DNA]</scope>
    <source>
        <strain evidence="3 4">cv. Gransden 2004</strain>
    </source>
</reference>
<name>A0A2K1JV66_PHYPA</name>
<evidence type="ECO:0000313" key="2">
    <source>
        <dbReference type="EMBL" id="PNR45411.1"/>
    </source>
</evidence>
<accession>A0A2K1JV66</accession>
<dbReference type="PaxDb" id="3218-PP1S80_39V6.1"/>
<dbReference type="AlphaFoldDB" id="A0A2K1JV66"/>
<evidence type="ECO:0000313" key="3">
    <source>
        <dbReference type="EnsemblPlants" id="PAC:32956275.CDS.1"/>
    </source>
</evidence>
<feature type="region of interest" description="Disordered" evidence="1">
    <location>
        <begin position="43"/>
        <end position="63"/>
    </location>
</feature>
<protein>
    <submittedName>
        <fullName evidence="2 3">Uncharacterized protein</fullName>
    </submittedName>
</protein>
<proteinExistence type="predicted"/>
<dbReference type="Proteomes" id="UP000006727">
    <property type="component" value="Chromosome 11"/>
</dbReference>
<organism evidence="2">
    <name type="scientific">Physcomitrium patens</name>
    <name type="common">Spreading-leaved earth moss</name>
    <name type="synonym">Physcomitrella patens</name>
    <dbReference type="NCBI Taxonomy" id="3218"/>
    <lineage>
        <taxon>Eukaryota</taxon>
        <taxon>Viridiplantae</taxon>
        <taxon>Streptophyta</taxon>
        <taxon>Embryophyta</taxon>
        <taxon>Bryophyta</taxon>
        <taxon>Bryophytina</taxon>
        <taxon>Bryopsida</taxon>
        <taxon>Funariidae</taxon>
        <taxon>Funariales</taxon>
        <taxon>Funariaceae</taxon>
        <taxon>Physcomitrium</taxon>
    </lineage>
</organism>
<dbReference type="Gramene" id="Pp3c11_18100V3.1">
    <property type="protein sequence ID" value="PAC:32956275.CDS.1"/>
    <property type="gene ID" value="Pp3c11_18100"/>
</dbReference>
<evidence type="ECO:0000313" key="4">
    <source>
        <dbReference type="Proteomes" id="UP000006727"/>
    </source>
</evidence>